<dbReference type="SMART" id="SM00871">
    <property type="entry name" value="AraC_E_bind"/>
    <property type="match status" value="1"/>
</dbReference>
<gene>
    <name evidence="5" type="ORF">HF849_07835</name>
</gene>
<dbReference type="InterPro" id="IPR010499">
    <property type="entry name" value="AraC_E-bd"/>
</dbReference>
<dbReference type="AlphaFoldDB" id="A0A7X9XNV6"/>
<organism evidence="5 6">
    <name type="scientific">Clostridium beijerinckii</name>
    <name type="common">Clostridium MP</name>
    <dbReference type="NCBI Taxonomy" id="1520"/>
    <lineage>
        <taxon>Bacteria</taxon>
        <taxon>Bacillati</taxon>
        <taxon>Bacillota</taxon>
        <taxon>Clostridia</taxon>
        <taxon>Eubacteriales</taxon>
        <taxon>Clostridiaceae</taxon>
        <taxon>Clostridium</taxon>
    </lineage>
</organism>
<comment type="caution">
    <text evidence="5">The sequence shown here is derived from an EMBL/GenBank/DDBJ whole genome shotgun (WGS) entry which is preliminary data.</text>
</comment>
<proteinExistence type="predicted"/>
<keyword evidence="3" id="KW-0804">Transcription</keyword>
<evidence type="ECO:0000259" key="4">
    <source>
        <dbReference type="PROSITE" id="PS01124"/>
    </source>
</evidence>
<dbReference type="Pfam" id="PF12833">
    <property type="entry name" value="HTH_18"/>
    <property type="match status" value="1"/>
</dbReference>
<dbReference type="Proteomes" id="UP000587880">
    <property type="component" value="Unassembled WGS sequence"/>
</dbReference>
<dbReference type="InterPro" id="IPR018060">
    <property type="entry name" value="HTH_AraC"/>
</dbReference>
<dbReference type="RefSeq" id="WP_168981627.1">
    <property type="nucleotide sequence ID" value="NZ_JABAGD010000011.1"/>
</dbReference>
<dbReference type="Pfam" id="PF14526">
    <property type="entry name" value="Cass2"/>
    <property type="match status" value="1"/>
</dbReference>
<protein>
    <submittedName>
        <fullName evidence="5">AraC family transcriptional regulator</fullName>
    </submittedName>
</protein>
<reference evidence="5 6" key="1">
    <citation type="submission" date="2020-04" db="EMBL/GenBank/DDBJ databases">
        <authorList>
            <person name="Hitch T.C.A."/>
            <person name="Wylensek D."/>
            <person name="Clavel T."/>
        </authorList>
    </citation>
    <scope>NUCLEOTIDE SEQUENCE [LARGE SCALE GENOMIC DNA]</scope>
    <source>
        <strain evidence="5 6">WB01_NA02</strain>
    </source>
</reference>
<accession>A0A7X9XNV6</accession>
<dbReference type="Gene3D" id="3.20.80.10">
    <property type="entry name" value="Regulatory factor, effector binding domain"/>
    <property type="match status" value="1"/>
</dbReference>
<evidence type="ECO:0000256" key="1">
    <source>
        <dbReference type="ARBA" id="ARBA00023015"/>
    </source>
</evidence>
<dbReference type="SUPFAM" id="SSF55136">
    <property type="entry name" value="Probable bacterial effector-binding domain"/>
    <property type="match status" value="1"/>
</dbReference>
<dbReference type="InterPro" id="IPR011256">
    <property type="entry name" value="Reg_factor_effector_dom_sf"/>
</dbReference>
<keyword evidence="1" id="KW-0805">Transcription regulation</keyword>
<name>A0A7X9XNV6_CLOBE</name>
<evidence type="ECO:0000313" key="5">
    <source>
        <dbReference type="EMBL" id="NMF04669.1"/>
    </source>
</evidence>
<keyword evidence="2" id="KW-0238">DNA-binding</keyword>
<evidence type="ECO:0000313" key="6">
    <source>
        <dbReference type="Proteomes" id="UP000587880"/>
    </source>
</evidence>
<dbReference type="GO" id="GO:0043565">
    <property type="term" value="F:sequence-specific DNA binding"/>
    <property type="evidence" value="ECO:0007669"/>
    <property type="project" value="InterPro"/>
</dbReference>
<dbReference type="PANTHER" id="PTHR47504:SF5">
    <property type="entry name" value="RIGHT ORIGIN-BINDING PROTEIN"/>
    <property type="match status" value="1"/>
</dbReference>
<dbReference type="EMBL" id="JABAGD010000011">
    <property type="protein sequence ID" value="NMF04669.1"/>
    <property type="molecule type" value="Genomic_DNA"/>
</dbReference>
<dbReference type="PANTHER" id="PTHR47504">
    <property type="entry name" value="RIGHT ORIGIN-BINDING PROTEIN"/>
    <property type="match status" value="1"/>
</dbReference>
<dbReference type="SMART" id="SM00342">
    <property type="entry name" value="HTH_ARAC"/>
    <property type="match status" value="1"/>
</dbReference>
<sequence>MSFGKSLQSAIDYMESHLLEKINYENVAKEVHMSCYNFHRIFSLMAGITANEYIRNRKLSLAGQELQLTDSKIIDVAFKYGYETPESFAKAFSRFHGVSPKLAKRKGTQLCLFNPLAIKIILEGGNTMNYRIEETGKQRFIAKVRAFSNEIMNEAGNHDIPDFWGECHKEDLVEEIRNMRPVGKKDLYGLCSPTKKNETTFDYGIGVLIDEDTHIDNEEAMIKKGYRIWEVDSGTYVVFKCYGNNGHCISEMWSRFFKEFLPQSDYEQTEDTDYEIYLDEGEPGLFCELWIPVKRVS</sequence>
<feature type="domain" description="HTH araC/xylS-type" evidence="4">
    <location>
        <begin position="8"/>
        <end position="106"/>
    </location>
</feature>
<dbReference type="Gene3D" id="1.10.10.60">
    <property type="entry name" value="Homeodomain-like"/>
    <property type="match status" value="2"/>
</dbReference>
<dbReference type="GO" id="GO:0003700">
    <property type="term" value="F:DNA-binding transcription factor activity"/>
    <property type="evidence" value="ECO:0007669"/>
    <property type="project" value="InterPro"/>
</dbReference>
<dbReference type="SUPFAM" id="SSF46689">
    <property type="entry name" value="Homeodomain-like"/>
    <property type="match status" value="2"/>
</dbReference>
<dbReference type="PROSITE" id="PS01124">
    <property type="entry name" value="HTH_ARAC_FAMILY_2"/>
    <property type="match status" value="1"/>
</dbReference>
<dbReference type="InterPro" id="IPR009057">
    <property type="entry name" value="Homeodomain-like_sf"/>
</dbReference>
<dbReference type="InterPro" id="IPR050959">
    <property type="entry name" value="MarA-like"/>
</dbReference>
<evidence type="ECO:0000256" key="3">
    <source>
        <dbReference type="ARBA" id="ARBA00023163"/>
    </source>
</evidence>
<evidence type="ECO:0000256" key="2">
    <source>
        <dbReference type="ARBA" id="ARBA00023125"/>
    </source>
</evidence>
<dbReference type="InterPro" id="IPR029441">
    <property type="entry name" value="Cass2"/>
</dbReference>